<reference evidence="1" key="1">
    <citation type="submission" date="2014-11" db="EMBL/GenBank/DDBJ databases">
        <authorList>
            <person name="Amaro Gonzalez C."/>
        </authorList>
    </citation>
    <scope>NUCLEOTIDE SEQUENCE</scope>
</reference>
<name>A0A0E9VXI9_ANGAN</name>
<reference evidence="1" key="2">
    <citation type="journal article" date="2015" name="Fish Shellfish Immunol.">
        <title>Early steps in the European eel (Anguilla anguilla)-Vibrio vulnificus interaction in the gills: Role of the RtxA13 toxin.</title>
        <authorList>
            <person name="Callol A."/>
            <person name="Pajuelo D."/>
            <person name="Ebbesson L."/>
            <person name="Teles M."/>
            <person name="MacKenzie S."/>
            <person name="Amaro C."/>
        </authorList>
    </citation>
    <scope>NUCLEOTIDE SEQUENCE</scope>
</reference>
<accession>A0A0E9VXI9</accession>
<proteinExistence type="predicted"/>
<dbReference type="EMBL" id="GBXM01026599">
    <property type="protein sequence ID" value="JAH81978.1"/>
    <property type="molecule type" value="Transcribed_RNA"/>
</dbReference>
<organism evidence="1">
    <name type="scientific">Anguilla anguilla</name>
    <name type="common">European freshwater eel</name>
    <name type="synonym">Muraena anguilla</name>
    <dbReference type="NCBI Taxonomy" id="7936"/>
    <lineage>
        <taxon>Eukaryota</taxon>
        <taxon>Metazoa</taxon>
        <taxon>Chordata</taxon>
        <taxon>Craniata</taxon>
        <taxon>Vertebrata</taxon>
        <taxon>Euteleostomi</taxon>
        <taxon>Actinopterygii</taxon>
        <taxon>Neopterygii</taxon>
        <taxon>Teleostei</taxon>
        <taxon>Anguilliformes</taxon>
        <taxon>Anguillidae</taxon>
        <taxon>Anguilla</taxon>
    </lineage>
</organism>
<evidence type="ECO:0000313" key="1">
    <source>
        <dbReference type="EMBL" id="JAH81978.1"/>
    </source>
</evidence>
<protein>
    <submittedName>
        <fullName evidence="1">Uncharacterized protein</fullName>
    </submittedName>
</protein>
<sequence>MICDVQKYSNEETRSGVERSEAELTRRLWRHVSLNVYATLRQCMTSL</sequence>
<dbReference type="AlphaFoldDB" id="A0A0E9VXI9"/>